<dbReference type="GO" id="GO:0003700">
    <property type="term" value="F:DNA-binding transcription factor activity"/>
    <property type="evidence" value="ECO:0007669"/>
    <property type="project" value="TreeGrafter"/>
</dbReference>
<gene>
    <name evidence="4" type="ORF">DFR50_104189</name>
</gene>
<name>A0A366FT78_9HYPH</name>
<keyword evidence="1 2" id="KW-0238">DNA-binding</keyword>
<sequence>MAKVSVKNPGGARIAILDAAEELFAQFGFDGVPVRAVAKRANVALSLVTYHFPSKEQLIEEVITRRSDSLNSARREHLRKFILEDSRDLTKFAEAFTKPFLLLIGSGDEHWRNYGEIIAQTAHSTKYSTTLTKHYDQTARMFADTLRDMYGQTDSEKSIRAIVFCISVMLSIFASTRRVEAISEGKYDSADPNDAYPLMLKFIAGGIDKVMMG</sequence>
<accession>A0A366FT78</accession>
<dbReference type="PANTHER" id="PTHR30055">
    <property type="entry name" value="HTH-TYPE TRANSCRIPTIONAL REGULATOR RUTR"/>
    <property type="match status" value="1"/>
</dbReference>
<dbReference type="GO" id="GO:0000976">
    <property type="term" value="F:transcription cis-regulatory region binding"/>
    <property type="evidence" value="ECO:0007669"/>
    <property type="project" value="TreeGrafter"/>
</dbReference>
<dbReference type="SUPFAM" id="SSF48498">
    <property type="entry name" value="Tetracyclin repressor-like, C-terminal domain"/>
    <property type="match status" value="1"/>
</dbReference>
<evidence type="ECO:0000256" key="1">
    <source>
        <dbReference type="ARBA" id="ARBA00023125"/>
    </source>
</evidence>
<feature type="DNA-binding region" description="H-T-H motif" evidence="2">
    <location>
        <begin position="33"/>
        <end position="52"/>
    </location>
</feature>
<dbReference type="InterPro" id="IPR050109">
    <property type="entry name" value="HTH-type_TetR-like_transc_reg"/>
</dbReference>
<reference evidence="4 5" key="1">
    <citation type="submission" date="2018-06" db="EMBL/GenBank/DDBJ databases">
        <title>Genomic Encyclopedia of Type Strains, Phase IV (KMG-IV): sequencing the most valuable type-strain genomes for metagenomic binning, comparative biology and taxonomic classification.</title>
        <authorList>
            <person name="Goeker M."/>
        </authorList>
    </citation>
    <scope>NUCLEOTIDE SEQUENCE [LARGE SCALE GENOMIC DNA]</scope>
    <source>
        <strain evidence="4 5">DSM 24875</strain>
    </source>
</reference>
<dbReference type="EMBL" id="QNRK01000004">
    <property type="protein sequence ID" value="RBP16909.1"/>
    <property type="molecule type" value="Genomic_DNA"/>
</dbReference>
<dbReference type="PRINTS" id="PR00455">
    <property type="entry name" value="HTHTETR"/>
</dbReference>
<evidence type="ECO:0000256" key="2">
    <source>
        <dbReference type="PROSITE-ProRule" id="PRU00335"/>
    </source>
</evidence>
<evidence type="ECO:0000259" key="3">
    <source>
        <dbReference type="PROSITE" id="PS50977"/>
    </source>
</evidence>
<evidence type="ECO:0000313" key="5">
    <source>
        <dbReference type="Proteomes" id="UP000253529"/>
    </source>
</evidence>
<dbReference type="InterPro" id="IPR009057">
    <property type="entry name" value="Homeodomain-like_sf"/>
</dbReference>
<evidence type="ECO:0000313" key="4">
    <source>
        <dbReference type="EMBL" id="RBP16909.1"/>
    </source>
</evidence>
<dbReference type="InterPro" id="IPR036271">
    <property type="entry name" value="Tet_transcr_reg_TetR-rel_C_sf"/>
</dbReference>
<comment type="caution">
    <text evidence="4">The sequence shown here is derived from an EMBL/GenBank/DDBJ whole genome shotgun (WGS) entry which is preliminary data.</text>
</comment>
<dbReference type="Gene3D" id="1.10.357.10">
    <property type="entry name" value="Tetracycline Repressor, domain 2"/>
    <property type="match status" value="1"/>
</dbReference>
<dbReference type="Pfam" id="PF00440">
    <property type="entry name" value="TetR_N"/>
    <property type="match status" value="1"/>
</dbReference>
<feature type="domain" description="HTH tetR-type" evidence="3">
    <location>
        <begin position="10"/>
        <end position="70"/>
    </location>
</feature>
<organism evidence="4 5">
    <name type="scientific">Roseiarcus fermentans</name>
    <dbReference type="NCBI Taxonomy" id="1473586"/>
    <lineage>
        <taxon>Bacteria</taxon>
        <taxon>Pseudomonadati</taxon>
        <taxon>Pseudomonadota</taxon>
        <taxon>Alphaproteobacteria</taxon>
        <taxon>Hyphomicrobiales</taxon>
        <taxon>Roseiarcaceae</taxon>
        <taxon>Roseiarcus</taxon>
    </lineage>
</organism>
<dbReference type="InterPro" id="IPR001647">
    <property type="entry name" value="HTH_TetR"/>
</dbReference>
<dbReference type="Proteomes" id="UP000253529">
    <property type="component" value="Unassembled WGS sequence"/>
</dbReference>
<dbReference type="PANTHER" id="PTHR30055:SF226">
    <property type="entry name" value="HTH-TYPE TRANSCRIPTIONAL REGULATOR PKSA"/>
    <property type="match status" value="1"/>
</dbReference>
<protein>
    <submittedName>
        <fullName evidence="4">TetR family transcriptional regulator</fullName>
    </submittedName>
</protein>
<dbReference type="Pfam" id="PF17939">
    <property type="entry name" value="TetR_C_30"/>
    <property type="match status" value="1"/>
</dbReference>
<dbReference type="SUPFAM" id="SSF46689">
    <property type="entry name" value="Homeodomain-like"/>
    <property type="match status" value="1"/>
</dbReference>
<dbReference type="PROSITE" id="PS50977">
    <property type="entry name" value="HTH_TETR_2"/>
    <property type="match status" value="1"/>
</dbReference>
<dbReference type="InterPro" id="IPR041586">
    <property type="entry name" value="PsrA_TetR_C"/>
</dbReference>
<keyword evidence="5" id="KW-1185">Reference proteome</keyword>
<dbReference type="AlphaFoldDB" id="A0A366FT78"/>
<proteinExistence type="predicted"/>